<evidence type="ECO:0000256" key="1">
    <source>
        <dbReference type="SAM" id="SignalP"/>
    </source>
</evidence>
<gene>
    <name evidence="3" type="ORF">AWJ07_16850</name>
</gene>
<comment type="caution">
    <text evidence="3">The sequence shown here is derived from an EMBL/GenBank/DDBJ whole genome shotgun (WGS) entry which is preliminary data.</text>
</comment>
<feature type="chain" id="PRO_5007125904" evidence="1">
    <location>
        <begin position="24"/>
        <end position="368"/>
    </location>
</feature>
<dbReference type="InterPro" id="IPR036779">
    <property type="entry name" value="LysM_dom_sf"/>
</dbReference>
<dbReference type="PROSITE" id="PS51782">
    <property type="entry name" value="LYSM"/>
    <property type="match status" value="1"/>
</dbReference>
<evidence type="ECO:0000313" key="3">
    <source>
        <dbReference type="EMBL" id="KVX01543.1"/>
    </source>
</evidence>
<dbReference type="Pfam" id="PF01476">
    <property type="entry name" value="LysM"/>
    <property type="match status" value="1"/>
</dbReference>
<sequence length="368" mass="40862">MDCTMKRLLLLVFLCLNSYWVNADTLTLKAGHPDTYIVKKGDTLWDISGYFLNDPWRWPKLWGGNPQIANPHLIYPGDRLTLVFIDGQPRLVVKQHVKKSPEGRVISKDGPIPPIDLALIKPYLVQNRVVDPTWLAGLPIVMSGESPSIHHVVNDVVYVNAKLEQGLKVAIYQTGREFFAPDSGELLGQELILTSSGRVIESGDISKVELLRSLRETKGGFHVAPVEDEALMSAYFIPKAAELSVATSIIGTIGNLREAGKLDVVYIDRGANDGVETGHVFSMFRDGENIIIDNDGNPVRPLDRSSYDKVLANFSEDTVYKMPDVFHGNLMVFKVFDKTSLGLIMFNDHPVRVGDKLTKPNPLTIKGE</sequence>
<organism evidence="3">
    <name type="scientific">Shewanella frigidimarina</name>
    <dbReference type="NCBI Taxonomy" id="56812"/>
    <lineage>
        <taxon>Bacteria</taxon>
        <taxon>Pseudomonadati</taxon>
        <taxon>Pseudomonadota</taxon>
        <taxon>Gammaproteobacteria</taxon>
        <taxon>Alteromonadales</taxon>
        <taxon>Shewanellaceae</taxon>
        <taxon>Shewanella</taxon>
    </lineage>
</organism>
<dbReference type="InterPro" id="IPR018392">
    <property type="entry name" value="LysM"/>
</dbReference>
<dbReference type="PANTHER" id="PTHR34700">
    <property type="entry name" value="POTASSIUM BINDING PROTEIN KBP"/>
    <property type="match status" value="1"/>
</dbReference>
<dbReference type="PANTHER" id="PTHR34700:SF4">
    <property type="entry name" value="PHAGE-LIKE ELEMENT PBSX PROTEIN XKDP"/>
    <property type="match status" value="1"/>
</dbReference>
<accession>A0A106BZM7</accession>
<feature type="signal peptide" evidence="1">
    <location>
        <begin position="1"/>
        <end position="23"/>
    </location>
</feature>
<dbReference type="Gene3D" id="3.10.350.10">
    <property type="entry name" value="LysM domain"/>
    <property type="match status" value="1"/>
</dbReference>
<dbReference type="InterPro" id="IPR052196">
    <property type="entry name" value="Bact_Kbp"/>
</dbReference>
<protein>
    <submittedName>
        <fullName evidence="3">Peptidoglycan-binding protein LysM</fullName>
    </submittedName>
</protein>
<dbReference type="EMBL" id="LRDC01000021">
    <property type="protein sequence ID" value="KVX01543.1"/>
    <property type="molecule type" value="Genomic_DNA"/>
</dbReference>
<dbReference type="CDD" id="cd00118">
    <property type="entry name" value="LysM"/>
    <property type="match status" value="1"/>
</dbReference>
<dbReference type="Proteomes" id="UP000055702">
    <property type="component" value="Unassembled WGS sequence"/>
</dbReference>
<dbReference type="AlphaFoldDB" id="A0A106BZM7"/>
<evidence type="ECO:0000259" key="2">
    <source>
        <dbReference type="PROSITE" id="PS51782"/>
    </source>
</evidence>
<dbReference type="RefSeq" id="WP_059746090.1">
    <property type="nucleotide sequence ID" value="NZ_JBOZOX010000022.1"/>
</dbReference>
<name>A0A106BZM7_SHEFR</name>
<proteinExistence type="predicted"/>
<feature type="domain" description="LysM" evidence="2">
    <location>
        <begin position="34"/>
        <end position="82"/>
    </location>
</feature>
<reference evidence="3 4" key="1">
    <citation type="submission" date="2016-01" db="EMBL/GenBank/DDBJ databases">
        <title>Draft genome of the antarctic isolate Shewanella frigidimarina Ag06-30.</title>
        <authorList>
            <person name="Parmeciano Di Noto G."/>
            <person name="Vazquez S."/>
            <person name="Mac Cormack W."/>
            <person name="Iriarte A."/>
            <person name="Quiroga C."/>
        </authorList>
    </citation>
    <scope>NUCLEOTIDE SEQUENCE [LARGE SCALE GENOMIC DNA]</scope>
    <source>
        <strain evidence="3 4">Ag06-30</strain>
    </source>
</reference>
<evidence type="ECO:0000313" key="4">
    <source>
        <dbReference type="Proteomes" id="UP000055702"/>
    </source>
</evidence>
<keyword evidence="1" id="KW-0732">Signal</keyword>
<dbReference type="SUPFAM" id="SSF54106">
    <property type="entry name" value="LysM domain"/>
    <property type="match status" value="1"/>
</dbReference>